<protein>
    <submittedName>
        <fullName evidence="3">PEP-CTERM sorting domain-containing protein</fullName>
    </submittedName>
</protein>
<dbReference type="AlphaFoldDB" id="A0A8J7LYT0"/>
<comment type="caution">
    <text evidence="3">The sequence shown here is derived from an EMBL/GenBank/DDBJ whole genome shotgun (WGS) entry which is preliminary data.</text>
</comment>
<dbReference type="InterPro" id="IPR013424">
    <property type="entry name" value="Ice-binding_C"/>
</dbReference>
<keyword evidence="1" id="KW-0732">Signal</keyword>
<feature type="signal peptide" evidence="1">
    <location>
        <begin position="1"/>
        <end position="29"/>
    </location>
</feature>
<dbReference type="Proteomes" id="UP000636888">
    <property type="component" value="Unassembled WGS sequence"/>
</dbReference>
<organism evidence="3 4">
    <name type="scientific">Geomesophilobacter sediminis</name>
    <dbReference type="NCBI Taxonomy" id="2798584"/>
    <lineage>
        <taxon>Bacteria</taxon>
        <taxon>Pseudomonadati</taxon>
        <taxon>Thermodesulfobacteriota</taxon>
        <taxon>Desulfuromonadia</taxon>
        <taxon>Geobacterales</taxon>
        <taxon>Geobacteraceae</taxon>
        <taxon>Geomesophilobacter</taxon>
    </lineage>
</organism>
<dbReference type="NCBIfam" id="TIGR02595">
    <property type="entry name" value="PEP_CTERM"/>
    <property type="match status" value="1"/>
</dbReference>
<dbReference type="RefSeq" id="WP_199384397.1">
    <property type="nucleotide sequence ID" value="NZ_JAEMHM010000009.1"/>
</dbReference>
<evidence type="ECO:0000256" key="1">
    <source>
        <dbReference type="SAM" id="SignalP"/>
    </source>
</evidence>
<proteinExistence type="predicted"/>
<evidence type="ECO:0000313" key="3">
    <source>
        <dbReference type="EMBL" id="MBJ6725506.1"/>
    </source>
</evidence>
<evidence type="ECO:0000313" key="4">
    <source>
        <dbReference type="Proteomes" id="UP000636888"/>
    </source>
</evidence>
<feature type="chain" id="PRO_5035257012" evidence="1">
    <location>
        <begin position="30"/>
        <end position="247"/>
    </location>
</feature>
<keyword evidence="4" id="KW-1185">Reference proteome</keyword>
<gene>
    <name evidence="3" type="ORF">JFN93_12370</name>
</gene>
<feature type="domain" description="Ice-binding protein C-terminal" evidence="2">
    <location>
        <begin position="222"/>
        <end position="245"/>
    </location>
</feature>
<dbReference type="EMBL" id="JAEMHM010000009">
    <property type="protein sequence ID" value="MBJ6725506.1"/>
    <property type="molecule type" value="Genomic_DNA"/>
</dbReference>
<dbReference type="Pfam" id="PF07589">
    <property type="entry name" value="PEP-CTERM"/>
    <property type="match status" value="1"/>
</dbReference>
<sequence>MNANRMSSRLWTAVLVITAVICTTQGAFATTISATWTGWGGAVLSDGHRYGYANGQINPTPNGGPGWVGLGGDQFYTASSVPFADKNGNFDGWCVDIHHWLATDSNFVVGDKNDLVNVFSQDRVHDLLALANERYATLHSQQDSAAFQQAVWAIMFGTKASGAYTLQSTGFWAASDNSGYGEANQWLQDLNSAALTGNFDLTYLYLNPAGTSQAMVVFTPATVPEPATFLLFGAGLAGVALWRRKRQ</sequence>
<name>A0A8J7LYT0_9BACT</name>
<reference evidence="3" key="1">
    <citation type="submission" date="2020-12" db="EMBL/GenBank/DDBJ databases">
        <title>Geomonas sp. Red875, isolated from river sediment.</title>
        <authorList>
            <person name="Xu Z."/>
            <person name="Zhang Z."/>
            <person name="Masuda Y."/>
            <person name="Itoh H."/>
            <person name="Senoo K."/>
        </authorList>
    </citation>
    <scope>NUCLEOTIDE SEQUENCE</scope>
    <source>
        <strain evidence="3">Red875</strain>
    </source>
</reference>
<accession>A0A8J7LYT0</accession>
<evidence type="ECO:0000259" key="2">
    <source>
        <dbReference type="Pfam" id="PF07589"/>
    </source>
</evidence>